<protein>
    <submittedName>
        <fullName evidence="5">ABC transporter ATP-binding protein</fullName>
    </submittedName>
</protein>
<comment type="caution">
    <text evidence="5">The sequence shown here is derived from an EMBL/GenBank/DDBJ whole genome shotgun (WGS) entry which is preliminary data.</text>
</comment>
<keyword evidence="3 5" id="KW-0067">ATP-binding</keyword>
<dbReference type="InterPro" id="IPR003439">
    <property type="entry name" value="ABC_transporter-like_ATP-bd"/>
</dbReference>
<proteinExistence type="predicted"/>
<dbReference type="GO" id="GO:0005524">
    <property type="term" value="F:ATP binding"/>
    <property type="evidence" value="ECO:0007669"/>
    <property type="project" value="UniProtKB-KW"/>
</dbReference>
<dbReference type="PANTHER" id="PTHR42939:SF1">
    <property type="entry name" value="ABC TRANSPORTER ATP-BINDING PROTEIN ALBC-RELATED"/>
    <property type="match status" value="1"/>
</dbReference>
<evidence type="ECO:0000259" key="4">
    <source>
        <dbReference type="PROSITE" id="PS50893"/>
    </source>
</evidence>
<keyword evidence="1" id="KW-0813">Transport</keyword>
<reference evidence="6" key="1">
    <citation type="submission" date="2023-07" db="EMBL/GenBank/DDBJ databases">
        <title>Lacticaseibacillus paracasei KCKM 0992.</title>
        <authorList>
            <person name="Kim T.W."/>
        </authorList>
    </citation>
    <scope>NUCLEOTIDE SEQUENCE [LARGE SCALE GENOMIC DNA]</scope>
    <source>
        <strain evidence="6">KCKM 0992</strain>
    </source>
</reference>
<keyword evidence="2" id="KW-0547">Nucleotide-binding</keyword>
<dbReference type="SUPFAM" id="SSF52540">
    <property type="entry name" value="P-loop containing nucleoside triphosphate hydrolases"/>
    <property type="match status" value="1"/>
</dbReference>
<evidence type="ECO:0000256" key="3">
    <source>
        <dbReference type="ARBA" id="ARBA00022840"/>
    </source>
</evidence>
<accession>A0ABD5CTW7</accession>
<evidence type="ECO:0000256" key="2">
    <source>
        <dbReference type="ARBA" id="ARBA00022741"/>
    </source>
</evidence>
<dbReference type="RefSeq" id="WP_016387866.1">
    <property type="nucleotide sequence ID" value="NZ_CP080336.1"/>
</dbReference>
<organism evidence="5 6">
    <name type="scientific">Lacticaseibacillus paracasei</name>
    <name type="common">Lactobacillus paracasei</name>
    <dbReference type="NCBI Taxonomy" id="1597"/>
    <lineage>
        <taxon>Bacteria</taxon>
        <taxon>Bacillati</taxon>
        <taxon>Bacillota</taxon>
        <taxon>Bacilli</taxon>
        <taxon>Lactobacillales</taxon>
        <taxon>Lactobacillaceae</taxon>
        <taxon>Lacticaseibacillus</taxon>
    </lineage>
</organism>
<dbReference type="Proteomes" id="UP001268544">
    <property type="component" value="Unassembled WGS sequence"/>
</dbReference>
<dbReference type="AlphaFoldDB" id="A0ABD5CTW7"/>
<evidence type="ECO:0000313" key="6">
    <source>
        <dbReference type="Proteomes" id="UP001268544"/>
    </source>
</evidence>
<dbReference type="EMBL" id="JAVKVH010000001">
    <property type="protein sequence ID" value="MDR7623300.1"/>
    <property type="molecule type" value="Genomic_DNA"/>
</dbReference>
<gene>
    <name evidence="5" type="ORF">RF672_01375</name>
</gene>
<evidence type="ECO:0000256" key="1">
    <source>
        <dbReference type="ARBA" id="ARBA00022448"/>
    </source>
</evidence>
<sequence length="219" mass="25341">MELKNVSVYYGRHKALDDLTVDFYNKNHIIGILGENGSGKTTLVNILLKNINRFKGQRNVTESIAYMPDRSFLYENMHVSEAIRLFQKVYSDFDSKRMSEILERFSISPELRLHSASKGIHEQIHLALTFSRNTDFYLLDEPLAAIDPIKRKAFIEIIQRYRRKNSSVIMVTHLLRDLGDILDEIILLRNGHLIADSPRQELISKYGSIENAYIEKVGQ</sequence>
<dbReference type="SMART" id="SM00382">
    <property type="entry name" value="AAA"/>
    <property type="match status" value="1"/>
</dbReference>
<dbReference type="PROSITE" id="PS50893">
    <property type="entry name" value="ABC_TRANSPORTER_2"/>
    <property type="match status" value="1"/>
</dbReference>
<dbReference type="Gene3D" id="3.40.50.300">
    <property type="entry name" value="P-loop containing nucleotide triphosphate hydrolases"/>
    <property type="match status" value="1"/>
</dbReference>
<evidence type="ECO:0000313" key="5">
    <source>
        <dbReference type="EMBL" id="MDR7623300.1"/>
    </source>
</evidence>
<dbReference type="PANTHER" id="PTHR42939">
    <property type="entry name" value="ABC TRANSPORTER ATP-BINDING PROTEIN ALBC-RELATED"/>
    <property type="match status" value="1"/>
</dbReference>
<dbReference type="InterPro" id="IPR027417">
    <property type="entry name" value="P-loop_NTPase"/>
</dbReference>
<feature type="domain" description="ABC transporter" evidence="4">
    <location>
        <begin position="1"/>
        <end position="215"/>
    </location>
</feature>
<dbReference type="InterPro" id="IPR003593">
    <property type="entry name" value="AAA+_ATPase"/>
</dbReference>
<name>A0ABD5CTW7_LACPA</name>
<dbReference type="InterPro" id="IPR051782">
    <property type="entry name" value="ABC_Transporter_VariousFunc"/>
</dbReference>
<dbReference type="Pfam" id="PF00005">
    <property type="entry name" value="ABC_tran"/>
    <property type="match status" value="1"/>
</dbReference>